<dbReference type="RefSeq" id="WP_140589833.1">
    <property type="nucleotide sequence ID" value="NZ_VFRR01000028.1"/>
</dbReference>
<protein>
    <submittedName>
        <fullName evidence="2">Helix-turn-helix transcriptional regulator</fullName>
    </submittedName>
</protein>
<dbReference type="SUPFAM" id="SSF47413">
    <property type="entry name" value="lambda repressor-like DNA-binding domains"/>
    <property type="match status" value="1"/>
</dbReference>
<evidence type="ECO:0000313" key="2">
    <source>
        <dbReference type="EMBL" id="TPE48878.1"/>
    </source>
</evidence>
<organism evidence="2 3">
    <name type="scientific">Maribrevibacterium harenarium</name>
    <dbReference type="NCBI Taxonomy" id="2589817"/>
    <lineage>
        <taxon>Bacteria</taxon>
        <taxon>Pseudomonadati</taxon>
        <taxon>Pseudomonadota</taxon>
        <taxon>Gammaproteobacteria</taxon>
        <taxon>Oceanospirillales</taxon>
        <taxon>Oceanospirillaceae</taxon>
        <taxon>Maribrevibacterium</taxon>
    </lineage>
</organism>
<dbReference type="CDD" id="cd00093">
    <property type="entry name" value="HTH_XRE"/>
    <property type="match status" value="1"/>
</dbReference>
<proteinExistence type="predicted"/>
<dbReference type="InterPro" id="IPR001387">
    <property type="entry name" value="Cro/C1-type_HTH"/>
</dbReference>
<dbReference type="OrthoDB" id="8902678at2"/>
<dbReference type="InterPro" id="IPR010982">
    <property type="entry name" value="Lambda_DNA-bd_dom_sf"/>
</dbReference>
<feature type="domain" description="HTH cro/C1-type" evidence="1">
    <location>
        <begin position="18"/>
        <end position="62"/>
    </location>
</feature>
<dbReference type="Pfam" id="PF13560">
    <property type="entry name" value="HTH_31"/>
    <property type="match status" value="1"/>
</dbReference>
<dbReference type="PROSITE" id="PS50943">
    <property type="entry name" value="HTH_CROC1"/>
    <property type="match status" value="1"/>
</dbReference>
<accession>A0A501WHN9</accession>
<keyword evidence="3" id="KW-1185">Reference proteome</keyword>
<dbReference type="EMBL" id="VFRR01000028">
    <property type="protein sequence ID" value="TPE48878.1"/>
    <property type="molecule type" value="Genomic_DNA"/>
</dbReference>
<evidence type="ECO:0000259" key="1">
    <source>
        <dbReference type="PROSITE" id="PS50943"/>
    </source>
</evidence>
<dbReference type="SMART" id="SM00530">
    <property type="entry name" value="HTH_XRE"/>
    <property type="match status" value="1"/>
</dbReference>
<sequence length="270" mass="31762">MNDYFPENLRLLCSYYKSIADVCRRLNVNRPQFNRYLSGATFPSNSTLRKICNFFGVEEHEIVLPHSQFRRLIQVRPVSQAEDYTSTPEQDYFDRLNGVGQAGIDKYVGHYFEYYLSMAYPGKVLRTLVSIERRDGKTYYQRTERLNPRRTGKPFHGVYKGIVQFLSDRIFLCDYETLTNSEMTQTVLFPTFKNRIDRLTGLRLGVSGSGERMPCCTRVLYEFIGKDMKRNKVFPLLGLYDFDDHRIDQDIRDAIINNIAEGEWHFRGRF</sequence>
<dbReference type="Proteomes" id="UP000315901">
    <property type="component" value="Unassembled WGS sequence"/>
</dbReference>
<dbReference type="GO" id="GO:0003677">
    <property type="term" value="F:DNA binding"/>
    <property type="evidence" value="ECO:0007669"/>
    <property type="project" value="InterPro"/>
</dbReference>
<dbReference type="Gene3D" id="1.10.260.40">
    <property type="entry name" value="lambda repressor-like DNA-binding domains"/>
    <property type="match status" value="1"/>
</dbReference>
<name>A0A501WHN9_9GAMM</name>
<dbReference type="AlphaFoldDB" id="A0A501WHN9"/>
<evidence type="ECO:0000313" key="3">
    <source>
        <dbReference type="Proteomes" id="UP000315901"/>
    </source>
</evidence>
<comment type="caution">
    <text evidence="2">The sequence shown here is derived from an EMBL/GenBank/DDBJ whole genome shotgun (WGS) entry which is preliminary data.</text>
</comment>
<gene>
    <name evidence="2" type="ORF">FJM67_12680</name>
</gene>
<reference evidence="2 3" key="1">
    <citation type="submission" date="2019-06" db="EMBL/GenBank/DDBJ databases">
        <title>A novel bacterium of genus Marinomonas, isolated from coastal sand.</title>
        <authorList>
            <person name="Huang H."/>
            <person name="Mo K."/>
            <person name="Hu Y."/>
        </authorList>
    </citation>
    <scope>NUCLEOTIDE SEQUENCE [LARGE SCALE GENOMIC DNA]</scope>
    <source>
        <strain evidence="2 3">HB171799</strain>
    </source>
</reference>